<sequence length="433" mass="46388">MVMPGLDRVANYQPRTVDREIDALIAGGAAAISIEGAKAVGKTATALERVDDAFLLEEPITRELIGAEPGRIVTGRRVLIDEWHHLPTTWDVVRRAVDAGAAAGQFLLTGSASAPHSGTHSGAGRIVTVRMRPMALCERGIGTPTVSLAELLGGGRPPIAGSTDVDLERYVDEIVRSGFPSLRTMSERLRRAQLRGYVDRVVDRDFPDVMGRRVRNPAALRRWLAAYAAATATVTSYDRIRDAATSGEGDKPAKTTTQPYRDTLEALYILDPAPAWMPTNNHIAELASSPKHHLVDPALAVSLLGLGQGALLSGSAGSVSLPRDGVFLGALFESLVALNVRVFAQAAEANVGHLRTHRGDHEVDLIVERDDHKVVAVETKLSATVDDDDVKHLHWLHSEIGEDLLDAVVVTTGPHAYRRPDGIAVVPAALLGP</sequence>
<dbReference type="EMBL" id="CAEZXX010000053">
    <property type="protein sequence ID" value="CAB4707410.1"/>
    <property type="molecule type" value="Genomic_DNA"/>
</dbReference>
<evidence type="ECO:0000313" key="4">
    <source>
        <dbReference type="EMBL" id="CAB4772688.1"/>
    </source>
</evidence>
<name>A0A6J6Q6T8_9ZZZZ</name>
<organism evidence="3">
    <name type="scientific">freshwater metagenome</name>
    <dbReference type="NCBI Taxonomy" id="449393"/>
    <lineage>
        <taxon>unclassified sequences</taxon>
        <taxon>metagenomes</taxon>
        <taxon>ecological metagenomes</taxon>
    </lineage>
</organism>
<evidence type="ECO:0000259" key="2">
    <source>
        <dbReference type="Pfam" id="PF13635"/>
    </source>
</evidence>
<dbReference type="PANTHER" id="PTHR43566">
    <property type="entry name" value="CONSERVED PROTEIN"/>
    <property type="match status" value="1"/>
</dbReference>
<dbReference type="InterPro" id="IPR025420">
    <property type="entry name" value="DUF4143"/>
</dbReference>
<gene>
    <name evidence="3" type="ORF">UFOPK2602_00940</name>
    <name evidence="4" type="ORF">UFOPK2806_02521</name>
    <name evidence="5" type="ORF">UFOPK3417_01641</name>
    <name evidence="6" type="ORF">UFOPK4306_01446</name>
</gene>
<dbReference type="EMBL" id="CAFBLR010000194">
    <property type="protein sequence ID" value="CAB4883794.1"/>
    <property type="molecule type" value="Genomic_DNA"/>
</dbReference>
<dbReference type="EMBL" id="CAFBQP010000053">
    <property type="protein sequence ID" value="CAB5064707.1"/>
    <property type="molecule type" value="Genomic_DNA"/>
</dbReference>
<protein>
    <submittedName>
        <fullName evidence="3">Unannotated protein</fullName>
    </submittedName>
</protein>
<evidence type="ECO:0000313" key="5">
    <source>
        <dbReference type="EMBL" id="CAB4883794.1"/>
    </source>
</evidence>
<proteinExistence type="predicted"/>
<accession>A0A6J6Q6T8</accession>
<dbReference type="Pfam" id="PF13635">
    <property type="entry name" value="DUF4143"/>
    <property type="match status" value="1"/>
</dbReference>
<dbReference type="InterPro" id="IPR041682">
    <property type="entry name" value="AAA_14"/>
</dbReference>
<dbReference type="EMBL" id="CAEZYY010000062">
    <property type="protein sequence ID" value="CAB4772688.1"/>
    <property type="molecule type" value="Genomic_DNA"/>
</dbReference>
<reference evidence="3" key="1">
    <citation type="submission" date="2020-05" db="EMBL/GenBank/DDBJ databases">
        <authorList>
            <person name="Chiriac C."/>
            <person name="Salcher M."/>
            <person name="Ghai R."/>
            <person name="Kavagutti S V."/>
        </authorList>
    </citation>
    <scope>NUCLEOTIDE SEQUENCE</scope>
</reference>
<evidence type="ECO:0000313" key="6">
    <source>
        <dbReference type="EMBL" id="CAB5064707.1"/>
    </source>
</evidence>
<feature type="domain" description="AAA" evidence="1">
    <location>
        <begin position="31"/>
        <end position="138"/>
    </location>
</feature>
<dbReference type="PANTHER" id="PTHR43566:SF2">
    <property type="entry name" value="DUF4143 DOMAIN-CONTAINING PROTEIN"/>
    <property type="match status" value="1"/>
</dbReference>
<evidence type="ECO:0000259" key="1">
    <source>
        <dbReference type="Pfam" id="PF13173"/>
    </source>
</evidence>
<evidence type="ECO:0000313" key="3">
    <source>
        <dbReference type="EMBL" id="CAB4707410.1"/>
    </source>
</evidence>
<feature type="domain" description="DUF4143" evidence="2">
    <location>
        <begin position="204"/>
        <end position="382"/>
    </location>
</feature>
<dbReference type="AlphaFoldDB" id="A0A6J6Q6T8"/>
<dbReference type="Pfam" id="PF13173">
    <property type="entry name" value="AAA_14"/>
    <property type="match status" value="1"/>
</dbReference>